<evidence type="ECO:0000259" key="8">
    <source>
        <dbReference type="Pfam" id="PF00728"/>
    </source>
</evidence>
<protein>
    <recommendedName>
        <fullName evidence="3">beta-N-acetylhexosaminidase</fullName>
        <ecNumber evidence="3">3.2.1.52</ecNumber>
    </recommendedName>
</protein>
<evidence type="ECO:0000256" key="4">
    <source>
        <dbReference type="ARBA" id="ARBA00022801"/>
    </source>
</evidence>
<dbReference type="PANTHER" id="PTHR22600">
    <property type="entry name" value="BETA-HEXOSAMINIDASE"/>
    <property type="match status" value="1"/>
</dbReference>
<sequence length="487" mass="53131">MLNSRRLGYTSAFLAAITLSASAQMHLVPEPRSVAAKGNVSLTGGVTIVCDGCDADDRFAASDLQQTLTERHVPTGAGLRIVLQRLAQHPDSQFTDAMKPEGYTIAYTPGTLTLTGATAPGVFYAAQTAKQLITAAPGATPMLQAADIRDWPAMKYRGLHDDLSRGPVDTLEFQKKLIRTLAAYKANVYSPYFESTQAYPSMPLSAIPGASLTPAEATALVAYAAQFHITVIPEQEAFGHVRHMLTWEQYANAAETPHGGVLAPGQPQSMQMIDGMFKDLAKMYPGPFLHIGGDETFELGYGRTRPDVDTRGLAPVYLDFMQKIVADLQPLNRKILFWGDIVGNERSAPLLKALPQSFKNSVTAVAWGYSPKPDFSSYLKPFADSGIPFWVAPSVNNYRQMWPNQNEALLDIQGFTRDGQKMGAQGQLNTLWNDTGESLANANWYGILFGAAAAWQQGKVRFRNSSRATARSSTAIQRTSSIRRRTS</sequence>
<feature type="domain" description="Beta-hexosaminidase bacterial type N-terminal" evidence="9">
    <location>
        <begin position="25"/>
        <end position="151"/>
    </location>
</feature>
<dbReference type="PANTHER" id="PTHR22600:SF57">
    <property type="entry name" value="BETA-N-ACETYLHEXOSAMINIDASE"/>
    <property type="match status" value="1"/>
</dbReference>
<evidence type="ECO:0000256" key="6">
    <source>
        <dbReference type="SAM" id="MobiDB-lite"/>
    </source>
</evidence>
<dbReference type="InterPro" id="IPR015882">
    <property type="entry name" value="HEX_bac_N"/>
</dbReference>
<keyword evidence="5" id="KW-0326">Glycosidase</keyword>
<dbReference type="InterPro" id="IPR015883">
    <property type="entry name" value="Glyco_hydro_20_cat"/>
</dbReference>
<dbReference type="InterPro" id="IPR025705">
    <property type="entry name" value="Beta_hexosaminidase_sua/sub"/>
</dbReference>
<dbReference type="SUPFAM" id="SSF51445">
    <property type="entry name" value="(Trans)glycosidases"/>
    <property type="match status" value="1"/>
</dbReference>
<dbReference type="InterPro" id="IPR017853">
    <property type="entry name" value="GH"/>
</dbReference>
<gene>
    <name evidence="10" type="ORF">ACFQBQ_00225</name>
</gene>
<feature type="domain" description="Glycoside hydrolase family 20 catalytic" evidence="8">
    <location>
        <begin position="155"/>
        <end position="367"/>
    </location>
</feature>
<comment type="caution">
    <text evidence="10">The sequence shown here is derived from an EMBL/GenBank/DDBJ whole genome shotgun (WGS) entry which is preliminary data.</text>
</comment>
<evidence type="ECO:0000256" key="7">
    <source>
        <dbReference type="SAM" id="SignalP"/>
    </source>
</evidence>
<dbReference type="EMBL" id="JBHSWI010000001">
    <property type="protein sequence ID" value="MFC6644044.1"/>
    <property type="molecule type" value="Genomic_DNA"/>
</dbReference>
<feature type="signal peptide" evidence="7">
    <location>
        <begin position="1"/>
        <end position="23"/>
    </location>
</feature>
<evidence type="ECO:0000256" key="3">
    <source>
        <dbReference type="ARBA" id="ARBA00012663"/>
    </source>
</evidence>
<evidence type="ECO:0000313" key="10">
    <source>
        <dbReference type="EMBL" id="MFC6644044.1"/>
    </source>
</evidence>
<dbReference type="Proteomes" id="UP001596391">
    <property type="component" value="Unassembled WGS sequence"/>
</dbReference>
<dbReference type="Pfam" id="PF02838">
    <property type="entry name" value="Glyco_hydro_20b"/>
    <property type="match status" value="1"/>
</dbReference>
<feature type="compositionally biased region" description="Low complexity" evidence="6">
    <location>
        <begin position="466"/>
        <end position="480"/>
    </location>
</feature>
<keyword evidence="4" id="KW-0378">Hydrolase</keyword>
<evidence type="ECO:0000256" key="1">
    <source>
        <dbReference type="ARBA" id="ARBA00001231"/>
    </source>
</evidence>
<reference evidence="11" key="1">
    <citation type="journal article" date="2019" name="Int. J. Syst. Evol. Microbiol.">
        <title>The Global Catalogue of Microorganisms (GCM) 10K type strain sequencing project: providing services to taxonomists for standard genome sequencing and annotation.</title>
        <authorList>
            <consortium name="The Broad Institute Genomics Platform"/>
            <consortium name="The Broad Institute Genome Sequencing Center for Infectious Disease"/>
            <person name="Wu L."/>
            <person name="Ma J."/>
        </authorList>
    </citation>
    <scope>NUCLEOTIDE SEQUENCE [LARGE SCALE GENOMIC DNA]</scope>
    <source>
        <strain evidence="11">CGMCC 1.16026</strain>
    </source>
</reference>
<feature type="region of interest" description="Disordered" evidence="6">
    <location>
        <begin position="466"/>
        <end position="487"/>
    </location>
</feature>
<proteinExistence type="inferred from homology"/>
<evidence type="ECO:0000313" key="11">
    <source>
        <dbReference type="Proteomes" id="UP001596391"/>
    </source>
</evidence>
<comment type="similarity">
    <text evidence="2">Belongs to the glycosyl hydrolase 20 family.</text>
</comment>
<evidence type="ECO:0000256" key="2">
    <source>
        <dbReference type="ARBA" id="ARBA00006285"/>
    </source>
</evidence>
<comment type="catalytic activity">
    <reaction evidence="1">
        <text>Hydrolysis of terminal non-reducing N-acetyl-D-hexosamine residues in N-acetyl-beta-D-hexosaminides.</text>
        <dbReference type="EC" id="3.2.1.52"/>
    </reaction>
</comment>
<evidence type="ECO:0000256" key="5">
    <source>
        <dbReference type="ARBA" id="ARBA00023295"/>
    </source>
</evidence>
<feature type="chain" id="PRO_5046714446" description="beta-N-acetylhexosaminidase" evidence="7">
    <location>
        <begin position="24"/>
        <end position="487"/>
    </location>
</feature>
<dbReference type="RefSeq" id="WP_390233363.1">
    <property type="nucleotide sequence ID" value="NZ_JBHSWI010000001.1"/>
</dbReference>
<keyword evidence="7" id="KW-0732">Signal</keyword>
<organism evidence="10 11">
    <name type="scientific">Granulicella cerasi</name>
    <dbReference type="NCBI Taxonomy" id="741063"/>
    <lineage>
        <taxon>Bacteria</taxon>
        <taxon>Pseudomonadati</taxon>
        <taxon>Acidobacteriota</taxon>
        <taxon>Terriglobia</taxon>
        <taxon>Terriglobales</taxon>
        <taxon>Acidobacteriaceae</taxon>
        <taxon>Granulicella</taxon>
    </lineage>
</organism>
<dbReference type="SUPFAM" id="SSF55545">
    <property type="entry name" value="beta-N-acetylhexosaminidase-like domain"/>
    <property type="match status" value="1"/>
</dbReference>
<evidence type="ECO:0000259" key="9">
    <source>
        <dbReference type="Pfam" id="PF02838"/>
    </source>
</evidence>
<dbReference type="EC" id="3.2.1.52" evidence="3"/>
<dbReference type="InterPro" id="IPR029018">
    <property type="entry name" value="Hex-like_dom2"/>
</dbReference>
<dbReference type="Pfam" id="PF00728">
    <property type="entry name" value="Glyco_hydro_20"/>
    <property type="match status" value="1"/>
</dbReference>
<name>A0ABW1Z4G6_9BACT</name>
<dbReference type="PRINTS" id="PR00738">
    <property type="entry name" value="GLHYDRLASE20"/>
</dbReference>
<dbReference type="Gene3D" id="3.20.20.80">
    <property type="entry name" value="Glycosidases"/>
    <property type="match status" value="1"/>
</dbReference>
<keyword evidence="11" id="KW-1185">Reference proteome</keyword>
<accession>A0ABW1Z4G6</accession>
<dbReference type="Gene3D" id="3.30.379.10">
    <property type="entry name" value="Chitobiase/beta-hexosaminidase domain 2-like"/>
    <property type="match status" value="1"/>
</dbReference>